<evidence type="ECO:0000313" key="5">
    <source>
        <dbReference type="Proteomes" id="UP000501534"/>
    </source>
</evidence>
<dbReference type="InterPro" id="IPR000014">
    <property type="entry name" value="PAS"/>
</dbReference>
<dbReference type="AlphaFoldDB" id="A0A6M4H0L0"/>
<dbReference type="InterPro" id="IPR029016">
    <property type="entry name" value="GAF-like_dom_sf"/>
</dbReference>
<evidence type="ECO:0000313" key="4">
    <source>
        <dbReference type="EMBL" id="QJR13039.1"/>
    </source>
</evidence>
<name>A0A6M4H0L0_9PROT</name>
<dbReference type="Pfam" id="PF00990">
    <property type="entry name" value="GGDEF"/>
    <property type="match status" value="1"/>
</dbReference>
<evidence type="ECO:0000259" key="1">
    <source>
        <dbReference type="PROSITE" id="PS50112"/>
    </source>
</evidence>
<feature type="domain" description="EAL" evidence="2">
    <location>
        <begin position="643"/>
        <end position="892"/>
    </location>
</feature>
<dbReference type="PROSITE" id="PS50887">
    <property type="entry name" value="GGDEF"/>
    <property type="match status" value="1"/>
</dbReference>
<dbReference type="CDD" id="cd00130">
    <property type="entry name" value="PAS"/>
    <property type="match status" value="1"/>
</dbReference>
<dbReference type="Pfam" id="PF13426">
    <property type="entry name" value="PAS_9"/>
    <property type="match status" value="1"/>
</dbReference>
<dbReference type="Gene3D" id="3.30.450.40">
    <property type="match status" value="2"/>
</dbReference>
<dbReference type="EMBL" id="CP053069">
    <property type="protein sequence ID" value="QJR13039.1"/>
    <property type="molecule type" value="Genomic_DNA"/>
</dbReference>
<dbReference type="CDD" id="cd01948">
    <property type="entry name" value="EAL"/>
    <property type="match status" value="1"/>
</dbReference>
<dbReference type="SMART" id="SM00052">
    <property type="entry name" value="EAL"/>
    <property type="match status" value="1"/>
</dbReference>
<protein>
    <recommendedName>
        <fullName evidence="6">PAS domain S-box-containing protein/diguanylate cyclase (GGDEF)-like protein</fullName>
    </recommendedName>
</protein>
<dbReference type="InterPro" id="IPR001633">
    <property type="entry name" value="EAL_dom"/>
</dbReference>
<accession>A0A6M4H0L0</accession>
<dbReference type="InterPro" id="IPR052155">
    <property type="entry name" value="Biofilm_reg_signaling"/>
</dbReference>
<dbReference type="PROSITE" id="PS50112">
    <property type="entry name" value="PAS"/>
    <property type="match status" value="1"/>
</dbReference>
<proteinExistence type="predicted"/>
<dbReference type="NCBIfam" id="TIGR00254">
    <property type="entry name" value="GGDEF"/>
    <property type="match status" value="1"/>
</dbReference>
<feature type="domain" description="GGDEF" evidence="3">
    <location>
        <begin position="500"/>
        <end position="635"/>
    </location>
</feature>
<evidence type="ECO:0000259" key="2">
    <source>
        <dbReference type="PROSITE" id="PS50883"/>
    </source>
</evidence>
<evidence type="ECO:0000259" key="3">
    <source>
        <dbReference type="PROSITE" id="PS50887"/>
    </source>
</evidence>
<dbReference type="RefSeq" id="WP_171095776.1">
    <property type="nucleotide sequence ID" value="NZ_CP053069.1"/>
</dbReference>
<dbReference type="SUPFAM" id="SSF55073">
    <property type="entry name" value="Nucleotide cyclase"/>
    <property type="match status" value="1"/>
</dbReference>
<dbReference type="SUPFAM" id="SSF55781">
    <property type="entry name" value="GAF domain-like"/>
    <property type="match status" value="2"/>
</dbReference>
<organism evidence="4 5">
    <name type="scientific">Usitatibacter rugosus</name>
    <dbReference type="NCBI Taxonomy" id="2732067"/>
    <lineage>
        <taxon>Bacteria</taxon>
        <taxon>Pseudomonadati</taxon>
        <taxon>Pseudomonadota</taxon>
        <taxon>Betaproteobacteria</taxon>
        <taxon>Nitrosomonadales</taxon>
        <taxon>Usitatibacteraceae</taxon>
        <taxon>Usitatibacter</taxon>
    </lineage>
</organism>
<dbReference type="InterPro" id="IPR043128">
    <property type="entry name" value="Rev_trsase/Diguanyl_cyclase"/>
</dbReference>
<reference evidence="4 5" key="1">
    <citation type="submission" date="2020-04" db="EMBL/GenBank/DDBJ databases">
        <title>Usitatibacter rugosus gen. nov., sp. nov. and Usitatibacter palustris sp. nov., novel members of Usitatibacteraceae fam. nov. within the order Nitrosomonadales isolated from soil.</title>
        <authorList>
            <person name="Huber K.J."/>
            <person name="Neumann-Schaal M."/>
            <person name="Geppert A."/>
            <person name="Luckner M."/>
            <person name="Wanner G."/>
            <person name="Overmann J."/>
        </authorList>
    </citation>
    <scope>NUCLEOTIDE SEQUENCE [LARGE SCALE GENOMIC DNA]</scope>
    <source>
        <strain evidence="4 5">0125_3</strain>
    </source>
</reference>
<dbReference type="SMART" id="SM00091">
    <property type="entry name" value="PAS"/>
    <property type="match status" value="1"/>
</dbReference>
<feature type="domain" description="PAS" evidence="1">
    <location>
        <begin position="188"/>
        <end position="237"/>
    </location>
</feature>
<sequence>MNRAHDQAALRVQTQQATLFALLKSGIPTALAADAWKALTEATARTLSVQRASIWLLDDKRDRLMLQDLYDVKTGRHTKGLTLEAQQYPSYFHALRWSRAIVAPDAATDPHTKEFANGYLEPLDIVSMLDAGIWRGGAARGVVCLESVGERRDWFADEQQFTGSIADLAVSVLDNEALRAAHAKLDESETLFSRALRSSPDWISVVRMDDGVILHVNDAFERESGYAAAEVVGRPTVEVGLWADPKQRSGWIERIRTEGLVREYEVEFLTKAGERRTFLLSGHRVEIGGEQCVVTSSRDISELKRRERLVADIARGVGAAIGESFFRSLVDHLAGALEADLAFVGELGRPETGTVRSIATSDHGKPRDDFEYPLDGSPCETILAHGVCAYPSGVAVRFPHDRALSENNIEAYVGAPLIDASGKPLGLIAVLFKRPLADVALAENLLKIFAARASAEMERRQQLRSLEHQARHDPLTGLGNRVRLREMLEAGMGANAAAGRRGALLLLDLDRFKEINDTLGHHVGDTLLIRLSRRLEREMRTGWGGQVARLGGDEFAVWIEHLDRDATAEIAAARALAAITAPLEIEGYRLEVGASIGIAIAPDHADSPSGLLRCADVAMYEAKRHGSGFVVYEATQDPYSVERLGLLTELGGAMGRGEMRVHYQPRRNLLNGELSGFEALARWEHPRLGLLGPGRFVPLAELSDVIRPLTLWVLGTALKQRCAWNKGGVMAVNLSARHLMDDSCPEQIARVISESGAEPSMLELEITESSLIGDPDRAQAILERICNLGVCIAIDDFGTGYSSLSHLKRLPLHKLKIDVSFVRQMLASPADGAIVDSTIGLAHQLGLSVAAEGIEDAATLDALRVHGCDEGQGYFIGYPMPAADATAWMASH</sequence>
<dbReference type="KEGG" id="uru:DSM104443_04133"/>
<dbReference type="PANTHER" id="PTHR44757">
    <property type="entry name" value="DIGUANYLATE CYCLASE DGCP"/>
    <property type="match status" value="1"/>
</dbReference>
<dbReference type="InterPro" id="IPR003018">
    <property type="entry name" value="GAF"/>
</dbReference>
<dbReference type="SMART" id="SM00267">
    <property type="entry name" value="GGDEF"/>
    <property type="match status" value="1"/>
</dbReference>
<dbReference type="PANTHER" id="PTHR44757:SF2">
    <property type="entry name" value="BIOFILM ARCHITECTURE MAINTENANCE PROTEIN MBAA"/>
    <property type="match status" value="1"/>
</dbReference>
<dbReference type="InterPro" id="IPR029787">
    <property type="entry name" value="Nucleotide_cyclase"/>
</dbReference>
<dbReference type="Gene3D" id="3.30.450.20">
    <property type="entry name" value="PAS domain"/>
    <property type="match status" value="1"/>
</dbReference>
<dbReference type="Gene3D" id="3.30.70.270">
    <property type="match status" value="1"/>
</dbReference>
<dbReference type="Pfam" id="PF00563">
    <property type="entry name" value="EAL"/>
    <property type="match status" value="1"/>
</dbReference>
<dbReference type="Proteomes" id="UP000501534">
    <property type="component" value="Chromosome"/>
</dbReference>
<dbReference type="Gene3D" id="3.20.20.450">
    <property type="entry name" value="EAL domain"/>
    <property type="match status" value="1"/>
</dbReference>
<keyword evidence="5" id="KW-1185">Reference proteome</keyword>
<dbReference type="InterPro" id="IPR035965">
    <property type="entry name" value="PAS-like_dom_sf"/>
</dbReference>
<dbReference type="SMART" id="SM00065">
    <property type="entry name" value="GAF"/>
    <property type="match status" value="2"/>
</dbReference>
<gene>
    <name evidence="4" type="ORF">DSM104443_04133</name>
</gene>
<dbReference type="CDD" id="cd01949">
    <property type="entry name" value="GGDEF"/>
    <property type="match status" value="1"/>
</dbReference>
<dbReference type="InterPro" id="IPR000160">
    <property type="entry name" value="GGDEF_dom"/>
</dbReference>
<dbReference type="PROSITE" id="PS50883">
    <property type="entry name" value="EAL"/>
    <property type="match status" value="1"/>
</dbReference>
<evidence type="ECO:0008006" key="6">
    <source>
        <dbReference type="Google" id="ProtNLM"/>
    </source>
</evidence>
<dbReference type="SUPFAM" id="SSF141868">
    <property type="entry name" value="EAL domain-like"/>
    <property type="match status" value="1"/>
</dbReference>
<dbReference type="NCBIfam" id="TIGR00229">
    <property type="entry name" value="sensory_box"/>
    <property type="match status" value="1"/>
</dbReference>
<dbReference type="Pfam" id="PF01590">
    <property type="entry name" value="GAF"/>
    <property type="match status" value="1"/>
</dbReference>
<dbReference type="SUPFAM" id="SSF55785">
    <property type="entry name" value="PYP-like sensor domain (PAS domain)"/>
    <property type="match status" value="1"/>
</dbReference>
<dbReference type="InterPro" id="IPR035919">
    <property type="entry name" value="EAL_sf"/>
</dbReference>